<protein>
    <submittedName>
        <fullName evidence="10">AAT family amino acid transporter</fullName>
    </submittedName>
</protein>
<dbReference type="KEGG" id="bmj:BMULJ_03768"/>
<keyword evidence="2" id="KW-0813">Transport</keyword>
<dbReference type="PROSITE" id="PS00218">
    <property type="entry name" value="AMINO_ACID_PERMEASE_1"/>
    <property type="match status" value="1"/>
</dbReference>
<comment type="subcellular location">
    <subcellularLocation>
        <location evidence="1">Cell membrane</location>
        <topology evidence="1">Multi-pass membrane protein</topology>
    </subcellularLocation>
</comment>
<feature type="transmembrane region" description="Helical" evidence="8">
    <location>
        <begin position="426"/>
        <end position="445"/>
    </location>
</feature>
<accession>A0A0H3KPV6</accession>
<evidence type="ECO:0000313" key="10">
    <source>
        <dbReference type="EMBL" id="BAG45631.1"/>
    </source>
</evidence>
<keyword evidence="5" id="KW-0029">Amino-acid transport</keyword>
<keyword evidence="7 8" id="KW-0472">Membrane</keyword>
<feature type="transmembrane region" description="Helical" evidence="8">
    <location>
        <begin position="242"/>
        <end position="264"/>
    </location>
</feature>
<dbReference type="InterPro" id="IPR004840">
    <property type="entry name" value="Amino_acid_permease_CS"/>
</dbReference>
<dbReference type="FunFam" id="1.20.1740.10:FF:000001">
    <property type="entry name" value="Amino acid permease"/>
    <property type="match status" value="1"/>
</dbReference>
<dbReference type="KEGG" id="bmu:Bmul_4749"/>
<feature type="domain" description="Amino acid permease/ SLC12A" evidence="9">
    <location>
        <begin position="18"/>
        <end position="451"/>
    </location>
</feature>
<evidence type="ECO:0000256" key="7">
    <source>
        <dbReference type="ARBA" id="ARBA00023136"/>
    </source>
</evidence>
<dbReference type="EMBL" id="AP009386">
    <property type="protein sequence ID" value="BAG45631.1"/>
    <property type="molecule type" value="Genomic_DNA"/>
</dbReference>
<feature type="transmembrane region" description="Helical" evidence="8">
    <location>
        <begin position="359"/>
        <end position="380"/>
    </location>
</feature>
<gene>
    <name evidence="10" type="ordered locus">BMULJ_03768</name>
</gene>
<dbReference type="InterPro" id="IPR004841">
    <property type="entry name" value="AA-permease/SLC12A_dom"/>
</dbReference>
<keyword evidence="6 8" id="KW-1133">Transmembrane helix</keyword>
<dbReference type="Pfam" id="PF00324">
    <property type="entry name" value="AA_permease"/>
    <property type="match status" value="1"/>
</dbReference>
<dbReference type="Proteomes" id="UP000008815">
    <property type="component" value="Chromosome 2"/>
</dbReference>
<feature type="transmembrane region" description="Helical" evidence="8">
    <location>
        <begin position="284"/>
        <end position="313"/>
    </location>
</feature>
<evidence type="ECO:0000256" key="8">
    <source>
        <dbReference type="SAM" id="Phobius"/>
    </source>
</evidence>
<dbReference type="HOGENOM" id="CLU_007946_9_3_4"/>
<feature type="transmembrane region" description="Helical" evidence="8">
    <location>
        <begin position="400"/>
        <end position="420"/>
    </location>
</feature>
<reference evidence="10 11" key="1">
    <citation type="submission" date="2007-04" db="EMBL/GenBank/DDBJ databases">
        <title>Complete genome sequence of Burkholderia multivorans ATCC 17616.</title>
        <authorList>
            <person name="Ohtsubo Y."/>
            <person name="Yamashita A."/>
            <person name="Kurokawa K."/>
            <person name="Takami H."/>
            <person name="Yuhara S."/>
            <person name="Nishiyama E."/>
            <person name="Endo R."/>
            <person name="Miyazaki R."/>
            <person name="Ono A."/>
            <person name="Yano K."/>
            <person name="Ito M."/>
            <person name="Sota M."/>
            <person name="Yuji N."/>
            <person name="Hattori M."/>
            <person name="Tsuda M."/>
        </authorList>
    </citation>
    <scope>NUCLEOTIDE SEQUENCE [LARGE SCALE GENOMIC DNA]</scope>
    <source>
        <strain evidence="11">ATCC 17616 / 249</strain>
    </source>
</reference>
<feature type="transmembrane region" description="Helical" evidence="8">
    <location>
        <begin position="127"/>
        <end position="148"/>
    </location>
</feature>
<dbReference type="RefSeq" id="WP_011881650.1">
    <property type="nucleotide sequence ID" value="NC_010086.1"/>
</dbReference>
<dbReference type="STRING" id="395019.BMULJ_03768"/>
<dbReference type="GO" id="GO:0006865">
    <property type="term" value="P:amino acid transport"/>
    <property type="evidence" value="ECO:0007669"/>
    <property type="project" value="UniProtKB-KW"/>
</dbReference>
<feature type="transmembrane region" description="Helical" evidence="8">
    <location>
        <begin position="99"/>
        <end position="121"/>
    </location>
</feature>
<dbReference type="PIRSF" id="PIRSF006060">
    <property type="entry name" value="AA_transporter"/>
    <property type="match status" value="1"/>
</dbReference>
<organism evidence="10 11">
    <name type="scientific">Burkholderia multivorans (strain ATCC 17616 / 249)</name>
    <dbReference type="NCBI Taxonomy" id="395019"/>
    <lineage>
        <taxon>Bacteria</taxon>
        <taxon>Pseudomonadati</taxon>
        <taxon>Pseudomonadota</taxon>
        <taxon>Betaproteobacteria</taxon>
        <taxon>Burkholderiales</taxon>
        <taxon>Burkholderiaceae</taxon>
        <taxon>Burkholderia</taxon>
        <taxon>Burkholderia cepacia complex</taxon>
    </lineage>
</organism>
<keyword evidence="4 8" id="KW-0812">Transmembrane</keyword>
<evidence type="ECO:0000256" key="1">
    <source>
        <dbReference type="ARBA" id="ARBA00004651"/>
    </source>
</evidence>
<evidence type="ECO:0000256" key="4">
    <source>
        <dbReference type="ARBA" id="ARBA00022692"/>
    </source>
</evidence>
<sequence>MQPAEIGTPLRRTLGARHINLMALGATIGVGLFLGSATAIRLAGPSILLGYAFVGVFVFFVMRALGEMAVAHPVAGSFNRYAYEYIGPRAGFVTGWTYWFMWILCIMAEVTAVAIYMKFWFPGMPAWVWSLAALATMGLLNFVAVRAFGELEFWFAAIKIVTIVFMILSGIGIIGFGFGNGGVATGIGNLWRHGGFLPNGMWGLASAIPMVVFAYLGVEIIGLTAGETKNPEKSLARAVNSVFWRIAIFYIGALFIIMSLYPWNAIGTQGSPFVLTFERLGIRGAAGIINFVVLSAALSSCNSGIFGTARIVFNLAQQGQAPRIFAHTSKSGIPACAVVLTLVAALLGVLLNYVAPKGLFEWLTAIGTFAGLFSWAIILVAHYRFRRQRVAQDNRMLMPWWPYSSYCTLAFLAVLVAFMLKFDETRVAVIVGPLWLAFLWIVYGLSAKNGASRQGVPSPSASFAVEGVTRDIRD</sequence>
<dbReference type="PANTHER" id="PTHR43495:SF6">
    <property type="entry name" value="THREONINE_SERINE TRANSPORTER YBXG-RELATED"/>
    <property type="match status" value="1"/>
</dbReference>
<feature type="transmembrane region" description="Helical" evidence="8">
    <location>
        <begin position="46"/>
        <end position="65"/>
    </location>
</feature>
<dbReference type="GO" id="GO:0055085">
    <property type="term" value="P:transmembrane transport"/>
    <property type="evidence" value="ECO:0007669"/>
    <property type="project" value="InterPro"/>
</dbReference>
<dbReference type="eggNOG" id="COG1113">
    <property type="taxonomic scope" value="Bacteria"/>
</dbReference>
<feature type="transmembrane region" description="Helical" evidence="8">
    <location>
        <begin position="333"/>
        <end position="353"/>
    </location>
</feature>
<proteinExistence type="predicted"/>
<evidence type="ECO:0000256" key="3">
    <source>
        <dbReference type="ARBA" id="ARBA00022475"/>
    </source>
</evidence>
<evidence type="ECO:0000256" key="2">
    <source>
        <dbReference type="ARBA" id="ARBA00022448"/>
    </source>
</evidence>
<feature type="transmembrane region" description="Helical" evidence="8">
    <location>
        <begin position="200"/>
        <end position="221"/>
    </location>
</feature>
<keyword evidence="3" id="KW-1003">Cell membrane</keyword>
<keyword evidence="11" id="KW-1185">Reference proteome</keyword>
<dbReference type="GO" id="GO:0005886">
    <property type="term" value="C:plasma membrane"/>
    <property type="evidence" value="ECO:0007669"/>
    <property type="project" value="UniProtKB-SubCell"/>
</dbReference>
<evidence type="ECO:0000259" key="9">
    <source>
        <dbReference type="Pfam" id="PF00324"/>
    </source>
</evidence>
<evidence type="ECO:0000256" key="5">
    <source>
        <dbReference type="ARBA" id="ARBA00022970"/>
    </source>
</evidence>
<name>A0A0H3KPV6_BURM1</name>
<evidence type="ECO:0000313" key="11">
    <source>
        <dbReference type="Proteomes" id="UP000008815"/>
    </source>
</evidence>
<dbReference type="PANTHER" id="PTHR43495">
    <property type="entry name" value="GABA PERMEASE"/>
    <property type="match status" value="1"/>
</dbReference>
<dbReference type="AlphaFoldDB" id="A0A0H3KPV6"/>
<dbReference type="Gene3D" id="1.20.1740.10">
    <property type="entry name" value="Amino acid/polyamine transporter I"/>
    <property type="match status" value="1"/>
</dbReference>
<feature type="transmembrane region" description="Helical" evidence="8">
    <location>
        <begin position="160"/>
        <end position="180"/>
    </location>
</feature>
<evidence type="ECO:0000256" key="6">
    <source>
        <dbReference type="ARBA" id="ARBA00022989"/>
    </source>
</evidence>
<feature type="transmembrane region" description="Helical" evidence="8">
    <location>
        <begin position="21"/>
        <end position="40"/>
    </location>
</feature>